<dbReference type="PANTHER" id="PTHR43236">
    <property type="entry name" value="ANTITOXIN HIGA1"/>
    <property type="match status" value="1"/>
</dbReference>
<protein>
    <submittedName>
        <fullName evidence="2">ImmA/IrrE family metallo-endopeptidase</fullName>
    </submittedName>
</protein>
<organism evidence="2 3">
    <name type="scientific">Kocuria gwangalliensis</name>
    <dbReference type="NCBI Taxonomy" id="501592"/>
    <lineage>
        <taxon>Bacteria</taxon>
        <taxon>Bacillati</taxon>
        <taxon>Actinomycetota</taxon>
        <taxon>Actinomycetes</taxon>
        <taxon>Micrococcales</taxon>
        <taxon>Micrococcaceae</taxon>
        <taxon>Kocuria</taxon>
    </lineage>
</organism>
<name>A0ABP8WUJ9_9MICC</name>
<keyword evidence="3" id="KW-1185">Reference proteome</keyword>
<dbReference type="EMBL" id="BAABLN010000010">
    <property type="protein sequence ID" value="GAA4694743.1"/>
    <property type="molecule type" value="Genomic_DNA"/>
</dbReference>
<dbReference type="PANTHER" id="PTHR43236:SF2">
    <property type="entry name" value="BLL0069 PROTEIN"/>
    <property type="match status" value="1"/>
</dbReference>
<evidence type="ECO:0000313" key="2">
    <source>
        <dbReference type="EMBL" id="GAA4694743.1"/>
    </source>
</evidence>
<feature type="domain" description="IrrE N-terminal-like" evidence="1">
    <location>
        <begin position="167"/>
        <end position="299"/>
    </location>
</feature>
<dbReference type="Proteomes" id="UP001501446">
    <property type="component" value="Unassembled WGS sequence"/>
</dbReference>
<evidence type="ECO:0000259" key="1">
    <source>
        <dbReference type="Pfam" id="PF06114"/>
    </source>
</evidence>
<sequence length="387" mass="43682">MQHPQVPVAGSVLRWAARRSDVPQGEVESRFPQLNQWERGAAAPTYEELHAFASFTHTPFGSFFLEEPPAESMPIPDFRTMGNGDVGPPSSGLLDVIYICQERQDWYRQYLISQEMNPLNFVGSASIGQSISDAAQDVRNFLDYSLASREMFRDQREALRYLTRITEDQGILVMMSGMVGDYTHRLLDPVEFRGFALVDDRAPLIFINGADTQAARIFTLVHEICHVFLGESGVSDSFLRPQGPSKNTIERWCNRVAGEVLVPLESLRHEFHGSLDVLDLERLAGLYMVSTLVVLNRLHDGGLVEWDSFRSAYSREVERIGGLLGRKKSRSGGNYYNVKPLRVSRKFASALINDTLRGRTLYGTAYHLLDTKRSDIFDRLGRDLGIM</sequence>
<reference evidence="3" key="1">
    <citation type="journal article" date="2019" name="Int. J. Syst. Evol. Microbiol.">
        <title>The Global Catalogue of Microorganisms (GCM) 10K type strain sequencing project: providing services to taxonomists for standard genome sequencing and annotation.</title>
        <authorList>
            <consortium name="The Broad Institute Genomics Platform"/>
            <consortium name="The Broad Institute Genome Sequencing Center for Infectious Disease"/>
            <person name="Wu L."/>
            <person name="Ma J."/>
        </authorList>
    </citation>
    <scope>NUCLEOTIDE SEQUENCE [LARGE SCALE GENOMIC DNA]</scope>
    <source>
        <strain evidence="3">JCM 18958</strain>
    </source>
</reference>
<accession>A0ABP8WUJ9</accession>
<evidence type="ECO:0000313" key="3">
    <source>
        <dbReference type="Proteomes" id="UP001501446"/>
    </source>
</evidence>
<comment type="caution">
    <text evidence="2">The sequence shown here is derived from an EMBL/GenBank/DDBJ whole genome shotgun (WGS) entry which is preliminary data.</text>
</comment>
<dbReference type="Pfam" id="PF06114">
    <property type="entry name" value="Peptidase_M78"/>
    <property type="match status" value="1"/>
</dbReference>
<dbReference type="Gene3D" id="1.10.10.2910">
    <property type="match status" value="1"/>
</dbReference>
<dbReference type="RefSeq" id="WP_345310803.1">
    <property type="nucleotide sequence ID" value="NZ_BAABLN010000010.1"/>
</dbReference>
<dbReference type="InterPro" id="IPR052345">
    <property type="entry name" value="Rad_response_metalloprotease"/>
</dbReference>
<dbReference type="InterPro" id="IPR010359">
    <property type="entry name" value="IrrE_HExxH"/>
</dbReference>
<proteinExistence type="predicted"/>
<gene>
    <name evidence="2" type="ORF">GCM10025781_10380</name>
</gene>